<organism evidence="2 3">
    <name type="scientific">Peronospora destructor</name>
    <dbReference type="NCBI Taxonomy" id="86335"/>
    <lineage>
        <taxon>Eukaryota</taxon>
        <taxon>Sar</taxon>
        <taxon>Stramenopiles</taxon>
        <taxon>Oomycota</taxon>
        <taxon>Peronosporomycetes</taxon>
        <taxon>Peronosporales</taxon>
        <taxon>Peronosporaceae</taxon>
        <taxon>Peronospora</taxon>
    </lineage>
</organism>
<dbReference type="AlphaFoldDB" id="A0AAV0VDE4"/>
<evidence type="ECO:0000313" key="3">
    <source>
        <dbReference type="Proteomes" id="UP001162029"/>
    </source>
</evidence>
<name>A0AAV0VDE4_9STRA</name>
<evidence type="ECO:0000256" key="1">
    <source>
        <dbReference type="SAM" id="MobiDB-lite"/>
    </source>
</evidence>
<feature type="region of interest" description="Disordered" evidence="1">
    <location>
        <begin position="110"/>
        <end position="134"/>
    </location>
</feature>
<proteinExistence type="predicted"/>
<protein>
    <submittedName>
        <fullName evidence="2">Uncharacterized protein</fullName>
    </submittedName>
</protein>
<comment type="caution">
    <text evidence="2">The sequence shown here is derived from an EMBL/GenBank/DDBJ whole genome shotgun (WGS) entry which is preliminary data.</text>
</comment>
<dbReference type="EMBL" id="CANTFM010002332">
    <property type="protein sequence ID" value="CAI5745885.1"/>
    <property type="molecule type" value="Genomic_DNA"/>
</dbReference>
<gene>
    <name evidence="2" type="ORF">PDE001_LOCUS10921</name>
</gene>
<feature type="compositionally biased region" description="Basic and acidic residues" evidence="1">
    <location>
        <begin position="116"/>
        <end position="127"/>
    </location>
</feature>
<reference evidence="2" key="1">
    <citation type="submission" date="2022-12" db="EMBL/GenBank/DDBJ databases">
        <authorList>
            <person name="Webb A."/>
        </authorList>
    </citation>
    <scope>NUCLEOTIDE SEQUENCE</scope>
    <source>
        <strain evidence="2">Pd1</strain>
    </source>
</reference>
<dbReference type="Proteomes" id="UP001162029">
    <property type="component" value="Unassembled WGS sequence"/>
</dbReference>
<accession>A0AAV0VDE4</accession>
<sequence>MCLDTAPIFRSMWPRRQASNGGSSAAQKSLATAPFVLKTASPSSMRSSLLMPLFTSRKSAEKAENTSVKPHNEAKSSVDDAAWLLRALNKKKLKKAKTETEKKVARPLNIVNLGKKSQEKSKNDRKGAYGLPCR</sequence>
<evidence type="ECO:0000313" key="2">
    <source>
        <dbReference type="EMBL" id="CAI5745885.1"/>
    </source>
</evidence>
<keyword evidence="3" id="KW-1185">Reference proteome</keyword>